<dbReference type="EMBL" id="JH930478">
    <property type="protein sequence ID" value="EKM50732.1"/>
    <property type="molecule type" value="Genomic_DNA"/>
</dbReference>
<feature type="domain" description="NAD(P)-binding" evidence="1">
    <location>
        <begin position="7"/>
        <end position="208"/>
    </location>
</feature>
<dbReference type="PANTHER" id="PTHR15020">
    <property type="entry name" value="FLAVIN REDUCTASE-RELATED"/>
    <property type="match status" value="1"/>
</dbReference>
<dbReference type="FunCoup" id="K5WKE0">
    <property type="interactions" value="10"/>
</dbReference>
<dbReference type="PANTHER" id="PTHR15020:SF50">
    <property type="entry name" value="UPF0659 PROTEIN YMR090W"/>
    <property type="match status" value="1"/>
</dbReference>
<dbReference type="SUPFAM" id="SSF51735">
    <property type="entry name" value="NAD(P)-binding Rossmann-fold domains"/>
    <property type="match status" value="1"/>
</dbReference>
<gene>
    <name evidence="2" type="ORF">PHACADRAFT_130205</name>
</gene>
<dbReference type="OrthoDB" id="10254604at2759"/>
<evidence type="ECO:0000259" key="1">
    <source>
        <dbReference type="Pfam" id="PF13460"/>
    </source>
</evidence>
<dbReference type="GeneID" id="18908158"/>
<evidence type="ECO:0000313" key="3">
    <source>
        <dbReference type="Proteomes" id="UP000008370"/>
    </source>
</evidence>
<name>K5WKE0_PHACS</name>
<dbReference type="RefSeq" id="XP_007400995.1">
    <property type="nucleotide sequence ID" value="XM_007400933.1"/>
</dbReference>
<evidence type="ECO:0000313" key="2">
    <source>
        <dbReference type="EMBL" id="EKM50732.1"/>
    </source>
</evidence>
<dbReference type="AlphaFoldDB" id="K5WKE0"/>
<dbReference type="STRING" id="650164.K5WKE0"/>
<protein>
    <recommendedName>
        <fullName evidence="1">NAD(P)-binding domain-containing protein</fullName>
    </recommendedName>
</protein>
<proteinExistence type="predicted"/>
<dbReference type="HOGENOM" id="CLU_025711_1_1_1"/>
<dbReference type="InterPro" id="IPR036291">
    <property type="entry name" value="NAD(P)-bd_dom_sf"/>
</dbReference>
<organism evidence="2 3">
    <name type="scientific">Phanerochaete carnosa (strain HHB-10118-sp)</name>
    <name type="common">White-rot fungus</name>
    <name type="synonym">Peniophora carnosa</name>
    <dbReference type="NCBI Taxonomy" id="650164"/>
    <lineage>
        <taxon>Eukaryota</taxon>
        <taxon>Fungi</taxon>
        <taxon>Dikarya</taxon>
        <taxon>Basidiomycota</taxon>
        <taxon>Agaricomycotina</taxon>
        <taxon>Agaricomycetes</taxon>
        <taxon>Polyporales</taxon>
        <taxon>Phanerochaetaceae</taxon>
        <taxon>Phanerochaete</taxon>
    </lineage>
</organism>
<sequence length="244" mass="26457">MNVVIVGGHGKVAMRLARLLVPQGDIKVVSVFRNGWQAQDVAATGALPVVLSLEDDPVEKFTATFQGKDIVYFCAGAEGKGGLECYRTVDYEGALKVFDAIELTRSPKPRLIMLSAIDVRDTNKTPAHYTEKDIQHSQQLWESMGHYLQAKFDADKNLSQRTAFKWTMLRPGCLTSSRGTGRASVGKAPLGTTISRDDVALTLALLADRPDADGIGIDLNGGDEKIGEALNSFIETGESDFHVC</sequence>
<dbReference type="InterPro" id="IPR016040">
    <property type="entry name" value="NAD(P)-bd_dom"/>
</dbReference>
<dbReference type="Gene3D" id="3.40.50.720">
    <property type="entry name" value="NAD(P)-binding Rossmann-like Domain"/>
    <property type="match status" value="1"/>
</dbReference>
<dbReference type="InParanoid" id="K5WKE0"/>
<reference evidence="2 3" key="1">
    <citation type="journal article" date="2012" name="BMC Genomics">
        <title>Comparative genomics of the white-rot fungi, Phanerochaete carnosa and P. chrysosporium, to elucidate the genetic basis of the distinct wood types they colonize.</title>
        <authorList>
            <person name="Suzuki H."/>
            <person name="MacDonald J."/>
            <person name="Syed K."/>
            <person name="Salamov A."/>
            <person name="Hori C."/>
            <person name="Aerts A."/>
            <person name="Henrissat B."/>
            <person name="Wiebenga A."/>
            <person name="vanKuyk P.A."/>
            <person name="Barry K."/>
            <person name="Lindquist E."/>
            <person name="LaButti K."/>
            <person name="Lapidus A."/>
            <person name="Lucas S."/>
            <person name="Coutinho P."/>
            <person name="Gong Y."/>
            <person name="Samejima M."/>
            <person name="Mahadevan R."/>
            <person name="Abou-Zaid M."/>
            <person name="de Vries R.P."/>
            <person name="Igarashi K."/>
            <person name="Yadav J.S."/>
            <person name="Grigoriev I.V."/>
            <person name="Master E.R."/>
        </authorList>
    </citation>
    <scope>NUCLEOTIDE SEQUENCE [LARGE SCALE GENOMIC DNA]</scope>
    <source>
        <strain evidence="2 3">HHB-10118-sp</strain>
    </source>
</reference>
<keyword evidence="3" id="KW-1185">Reference proteome</keyword>
<dbReference type="KEGG" id="pco:PHACADRAFT_130205"/>
<dbReference type="Proteomes" id="UP000008370">
    <property type="component" value="Unassembled WGS sequence"/>
</dbReference>
<accession>K5WKE0</accession>
<dbReference type="Pfam" id="PF13460">
    <property type="entry name" value="NAD_binding_10"/>
    <property type="match status" value="1"/>
</dbReference>